<sequence length="526" mass="61208">MCFHGVEYSVNIWVQRDELHVQVEEQSLKLGLENDRWGAHFPSLYIEELTKKTGNFKRFHTFVNMLISALNHKSESVFIDLLTYSDLELYRKRKMGKSAPMHQAESTSSMHNNKRYLILTYAVEFDRVHYPLPLSFIENPSPDMLKKTIKRLKQALLDTKSENSPQLDKQLASMQEENDSLRLRLQQLQDMRDNQDDNASLARLKNELQSSITENKELMALYQQLRKESSKEIQSLQTEVDRLRSKPDEVFDDSRYIQRIRQLEKDFDRYKADQNRHKLALEEQLDEATKELTSAKSTIQELQLKNRELLRQLAIQRTKSTPSTHIRSTPHSTPKRRSSEPPSSDSEDGSVKKKFSQSDKTPPRFKRFDPTAYHQERQQKLRARSQSPKPPSPARKPPQSNGYSSDSSAGYRSGGSDYTRRSRAPRNSSSQRENDARLGSPRQPPQARQREAETRYRSPSRIHDEPKDTRYTPPRGRPKPSKQAMKRLSLDDSESDTPLQSFVDIDNRLNALQQFLKDAKQPKKDH</sequence>
<keyword evidence="2" id="KW-0963">Cytoplasm</keyword>
<evidence type="ECO:0000313" key="9">
    <source>
        <dbReference type="EMBL" id="KAF0745064.1"/>
    </source>
</evidence>
<proteinExistence type="inferred from homology"/>
<comment type="similarity">
    <text evidence="6">Belongs to the CCDC61 family.</text>
</comment>
<dbReference type="VEuPathDB" id="FungiDB:AeMF1_003139"/>
<dbReference type="GO" id="GO:0036064">
    <property type="term" value="C:ciliary basal body"/>
    <property type="evidence" value="ECO:0007669"/>
    <property type="project" value="TreeGrafter"/>
</dbReference>
<feature type="compositionally biased region" description="Polar residues" evidence="8">
    <location>
        <begin position="315"/>
        <end position="332"/>
    </location>
</feature>
<evidence type="ECO:0000256" key="5">
    <source>
        <dbReference type="ARBA" id="ARBA00023273"/>
    </source>
</evidence>
<evidence type="ECO:0000256" key="6">
    <source>
        <dbReference type="ARBA" id="ARBA00038217"/>
    </source>
</evidence>
<dbReference type="EMBL" id="VJMJ01000003">
    <property type="protein sequence ID" value="KAF0745064.1"/>
    <property type="molecule type" value="Genomic_DNA"/>
</dbReference>
<feature type="compositionally biased region" description="Basic and acidic residues" evidence="8">
    <location>
        <begin position="448"/>
        <end position="470"/>
    </location>
</feature>
<evidence type="ECO:0000313" key="10">
    <source>
        <dbReference type="Proteomes" id="UP000481153"/>
    </source>
</evidence>
<dbReference type="AlphaFoldDB" id="A0A6G0XWX1"/>
<evidence type="ECO:0000256" key="1">
    <source>
        <dbReference type="ARBA" id="ARBA00004120"/>
    </source>
</evidence>
<dbReference type="InterPro" id="IPR049733">
    <property type="entry name" value="CCDC61_N"/>
</dbReference>
<organism evidence="9 10">
    <name type="scientific">Aphanomyces euteiches</name>
    <dbReference type="NCBI Taxonomy" id="100861"/>
    <lineage>
        <taxon>Eukaryota</taxon>
        <taxon>Sar</taxon>
        <taxon>Stramenopiles</taxon>
        <taxon>Oomycota</taxon>
        <taxon>Saprolegniomycetes</taxon>
        <taxon>Saprolegniales</taxon>
        <taxon>Verrucalvaceae</taxon>
        <taxon>Aphanomyces</taxon>
    </lineage>
</organism>
<keyword evidence="10" id="KW-1185">Reference proteome</keyword>
<comment type="subcellular location">
    <subcellularLocation>
        <location evidence="1">Cytoplasm</location>
        <location evidence="1">Cytoskeleton</location>
        <location evidence="1">Cilium basal body</location>
    </subcellularLocation>
</comment>
<protein>
    <recommendedName>
        <fullName evidence="7">Coiled-coil domain-containing protein 61</fullName>
    </recommendedName>
</protein>
<dbReference type="Proteomes" id="UP000481153">
    <property type="component" value="Unassembled WGS sequence"/>
</dbReference>
<keyword evidence="4" id="KW-0206">Cytoskeleton</keyword>
<evidence type="ECO:0000256" key="4">
    <source>
        <dbReference type="ARBA" id="ARBA00023212"/>
    </source>
</evidence>
<feature type="region of interest" description="Disordered" evidence="8">
    <location>
        <begin position="315"/>
        <end position="501"/>
    </location>
</feature>
<dbReference type="CDD" id="cd22284">
    <property type="entry name" value="HD_CCDC61_N"/>
    <property type="match status" value="1"/>
</dbReference>
<gene>
    <name evidence="9" type="ORF">Ae201684_000638</name>
</gene>
<keyword evidence="3" id="KW-0175">Coiled coil</keyword>
<evidence type="ECO:0000256" key="8">
    <source>
        <dbReference type="SAM" id="MobiDB-lite"/>
    </source>
</evidence>
<name>A0A6G0XWX1_9STRA</name>
<feature type="compositionally biased region" description="Polar residues" evidence="8">
    <location>
        <begin position="401"/>
        <end position="410"/>
    </location>
</feature>
<evidence type="ECO:0000256" key="3">
    <source>
        <dbReference type="ARBA" id="ARBA00023054"/>
    </source>
</evidence>
<keyword evidence="5" id="KW-0966">Cell projection</keyword>
<feature type="compositionally biased region" description="Basic and acidic residues" evidence="8">
    <location>
        <begin position="366"/>
        <end position="379"/>
    </location>
</feature>
<dbReference type="PANTHER" id="PTHR22691">
    <property type="entry name" value="YEAST SPT2-RELATED"/>
    <property type="match status" value="1"/>
</dbReference>
<dbReference type="PANTHER" id="PTHR22691:SF1">
    <property type="entry name" value="CENTROSOMAL PROTEIN CCDC61"/>
    <property type="match status" value="1"/>
</dbReference>
<reference evidence="9 10" key="1">
    <citation type="submission" date="2019-07" db="EMBL/GenBank/DDBJ databases">
        <title>Genomics analysis of Aphanomyces spp. identifies a new class of oomycete effector associated with host adaptation.</title>
        <authorList>
            <person name="Gaulin E."/>
        </authorList>
    </citation>
    <scope>NUCLEOTIDE SEQUENCE [LARGE SCALE GENOMIC DNA]</scope>
    <source>
        <strain evidence="9 10">ATCC 201684</strain>
    </source>
</reference>
<accession>A0A6G0XWX1</accession>
<evidence type="ECO:0000256" key="7">
    <source>
        <dbReference type="ARBA" id="ARBA00041518"/>
    </source>
</evidence>
<comment type="caution">
    <text evidence="9">The sequence shown here is derived from an EMBL/GenBank/DDBJ whole genome shotgun (WGS) entry which is preliminary data.</text>
</comment>
<evidence type="ECO:0000256" key="2">
    <source>
        <dbReference type="ARBA" id="ARBA00022490"/>
    </source>
</evidence>